<accession>A0A2A4X1W0</accession>
<dbReference type="GO" id="GO:0006355">
    <property type="term" value="P:regulation of DNA-templated transcription"/>
    <property type="evidence" value="ECO:0007669"/>
    <property type="project" value="InterPro"/>
</dbReference>
<dbReference type="Proteomes" id="UP000218767">
    <property type="component" value="Unassembled WGS sequence"/>
</dbReference>
<comment type="caution">
    <text evidence="5">The sequence shown here is derived from an EMBL/GenBank/DDBJ whole genome shotgun (WGS) entry which is preliminary data.</text>
</comment>
<keyword evidence="3" id="KW-0804">Transcription</keyword>
<dbReference type="GO" id="GO:0003677">
    <property type="term" value="F:DNA binding"/>
    <property type="evidence" value="ECO:0007669"/>
    <property type="project" value="UniProtKB-KW"/>
</dbReference>
<dbReference type="Pfam" id="PF00196">
    <property type="entry name" value="GerE"/>
    <property type="match status" value="1"/>
</dbReference>
<dbReference type="PRINTS" id="PR00038">
    <property type="entry name" value="HTHLUXR"/>
</dbReference>
<keyword evidence="1" id="KW-0805">Transcription regulation</keyword>
<dbReference type="InterPro" id="IPR036388">
    <property type="entry name" value="WH-like_DNA-bd_sf"/>
</dbReference>
<dbReference type="AlphaFoldDB" id="A0A2A4X1W0"/>
<dbReference type="InterPro" id="IPR000792">
    <property type="entry name" value="Tscrpt_reg_LuxR_C"/>
</dbReference>
<feature type="domain" description="HTH luxR-type" evidence="4">
    <location>
        <begin position="1"/>
        <end position="65"/>
    </location>
</feature>
<evidence type="ECO:0000256" key="2">
    <source>
        <dbReference type="ARBA" id="ARBA00023125"/>
    </source>
</evidence>
<name>A0A2A4X1W0_9GAMM</name>
<evidence type="ECO:0000313" key="5">
    <source>
        <dbReference type="EMBL" id="PCI76301.1"/>
    </source>
</evidence>
<sequence>MCGNVKLTAKEIEVVELIDRGLSNKEIARELQAELSTVKNHVHAILCKFRVNRRIMAAAEYHRQSEKKVNK</sequence>
<dbReference type="InterPro" id="IPR016032">
    <property type="entry name" value="Sig_transdc_resp-reg_C-effctor"/>
</dbReference>
<evidence type="ECO:0000313" key="6">
    <source>
        <dbReference type="Proteomes" id="UP000218767"/>
    </source>
</evidence>
<dbReference type="Gene3D" id="1.10.10.10">
    <property type="entry name" value="Winged helix-like DNA-binding domain superfamily/Winged helix DNA-binding domain"/>
    <property type="match status" value="1"/>
</dbReference>
<dbReference type="SMART" id="SM00421">
    <property type="entry name" value="HTH_LUXR"/>
    <property type="match status" value="1"/>
</dbReference>
<protein>
    <recommendedName>
        <fullName evidence="4">HTH luxR-type domain-containing protein</fullName>
    </recommendedName>
</protein>
<evidence type="ECO:0000256" key="1">
    <source>
        <dbReference type="ARBA" id="ARBA00023015"/>
    </source>
</evidence>
<dbReference type="PROSITE" id="PS50043">
    <property type="entry name" value="HTH_LUXR_2"/>
    <property type="match status" value="1"/>
</dbReference>
<dbReference type="PANTHER" id="PTHR44688:SF16">
    <property type="entry name" value="DNA-BINDING TRANSCRIPTIONAL ACTIVATOR DEVR_DOSR"/>
    <property type="match status" value="1"/>
</dbReference>
<gene>
    <name evidence="5" type="ORF">COB20_10990</name>
</gene>
<reference evidence="6" key="1">
    <citation type="submission" date="2017-08" db="EMBL/GenBank/DDBJ databases">
        <title>A dynamic microbial community with high functional redundancy inhabits the cold, oxic subseafloor aquifer.</title>
        <authorList>
            <person name="Tully B.J."/>
            <person name="Wheat C.G."/>
            <person name="Glazer B.T."/>
            <person name="Huber J.A."/>
        </authorList>
    </citation>
    <scope>NUCLEOTIDE SEQUENCE [LARGE SCALE GENOMIC DNA]</scope>
</reference>
<dbReference type="SUPFAM" id="SSF46894">
    <property type="entry name" value="C-terminal effector domain of the bipartite response regulators"/>
    <property type="match status" value="1"/>
</dbReference>
<dbReference type="EMBL" id="NVUL01000059">
    <property type="protein sequence ID" value="PCI76301.1"/>
    <property type="molecule type" value="Genomic_DNA"/>
</dbReference>
<evidence type="ECO:0000256" key="3">
    <source>
        <dbReference type="ARBA" id="ARBA00023163"/>
    </source>
</evidence>
<organism evidence="5 6">
    <name type="scientific">SAR86 cluster bacterium</name>
    <dbReference type="NCBI Taxonomy" id="2030880"/>
    <lineage>
        <taxon>Bacteria</taxon>
        <taxon>Pseudomonadati</taxon>
        <taxon>Pseudomonadota</taxon>
        <taxon>Gammaproteobacteria</taxon>
        <taxon>SAR86 cluster</taxon>
    </lineage>
</organism>
<dbReference type="PANTHER" id="PTHR44688">
    <property type="entry name" value="DNA-BINDING TRANSCRIPTIONAL ACTIVATOR DEVR_DOSR"/>
    <property type="match status" value="1"/>
</dbReference>
<proteinExistence type="predicted"/>
<evidence type="ECO:0000259" key="4">
    <source>
        <dbReference type="PROSITE" id="PS50043"/>
    </source>
</evidence>
<keyword evidence="2" id="KW-0238">DNA-binding</keyword>